<comment type="caution">
    <text evidence="1">The sequence shown here is derived from an EMBL/GenBank/DDBJ whole genome shotgun (WGS) entry which is preliminary data.</text>
</comment>
<dbReference type="GeneID" id="34588692"/>
<gene>
    <name evidence="1" type="ORF">AYO20_05275</name>
</gene>
<dbReference type="RefSeq" id="XP_022500437.1">
    <property type="nucleotide sequence ID" value="XM_022643569.1"/>
</dbReference>
<evidence type="ECO:0000313" key="2">
    <source>
        <dbReference type="Proteomes" id="UP000185904"/>
    </source>
</evidence>
<dbReference type="Proteomes" id="UP000185904">
    <property type="component" value="Unassembled WGS sequence"/>
</dbReference>
<dbReference type="EMBL" id="LVCJ01000030">
    <property type="protein sequence ID" value="OAL35425.1"/>
    <property type="molecule type" value="Genomic_DNA"/>
</dbReference>
<accession>A0A178D2W4</accession>
<reference evidence="1 2" key="1">
    <citation type="submission" date="2016-03" db="EMBL/GenBank/DDBJ databases">
        <title>The draft genome sequence of Fonsecaea nubica causative agent of cutaneous subcutaneous infection in human host.</title>
        <authorList>
            <person name="Costa F."/>
            <person name="Sybren D.H."/>
            <person name="Raittz R.T."/>
            <person name="Weiss V.A."/>
            <person name="Leao A.C."/>
            <person name="Gomes R."/>
            <person name="De Souza E.M."/>
            <person name="Pedrosa F.O."/>
            <person name="Steffens M.B."/>
            <person name="Bombassaro A."/>
            <person name="Tadra-Sfeir M.Z."/>
            <person name="Moreno L.F."/>
            <person name="Najafzadeh M.J."/>
            <person name="Felipe M.S."/>
            <person name="Teixeira M."/>
            <person name="Sun J."/>
            <person name="Xi L."/>
            <person name="Castro M.A."/>
            <person name="Vicente V.A."/>
        </authorList>
    </citation>
    <scope>NUCLEOTIDE SEQUENCE [LARGE SCALE GENOMIC DNA]</scope>
    <source>
        <strain evidence="1 2">CBS 269.64</strain>
    </source>
</reference>
<dbReference type="AlphaFoldDB" id="A0A178D2W4"/>
<protein>
    <submittedName>
        <fullName evidence="1">Uncharacterized protein</fullName>
    </submittedName>
</protein>
<organism evidence="1 2">
    <name type="scientific">Fonsecaea nubica</name>
    <dbReference type="NCBI Taxonomy" id="856822"/>
    <lineage>
        <taxon>Eukaryota</taxon>
        <taxon>Fungi</taxon>
        <taxon>Dikarya</taxon>
        <taxon>Ascomycota</taxon>
        <taxon>Pezizomycotina</taxon>
        <taxon>Eurotiomycetes</taxon>
        <taxon>Chaetothyriomycetidae</taxon>
        <taxon>Chaetothyriales</taxon>
        <taxon>Herpotrichiellaceae</taxon>
        <taxon>Fonsecaea</taxon>
    </lineage>
</organism>
<name>A0A178D2W4_9EURO</name>
<keyword evidence="2" id="KW-1185">Reference proteome</keyword>
<dbReference type="OrthoDB" id="4126038at2759"/>
<proteinExistence type="predicted"/>
<sequence length="212" mass="24504">MSTTPIRLRDSPAQVQEKLGLSNRQFDNFKNFARRVHGEYCAAHPNSKWADVNAVWTAVPEREKLDVIRLMYNLCTESNLFPPTTARAVIEAGIEQRLHQVRLHWLDDTPYMPDTFEQSQHPVHALLVCDSLPALAEILFQKETTYFSALQTATQQRYVPPKKSVEEPAEQWVENRAFPRGGGFLKYTGFQPYHNQNDRAVFELSHAYRVCR</sequence>
<evidence type="ECO:0000313" key="1">
    <source>
        <dbReference type="EMBL" id="OAL35425.1"/>
    </source>
</evidence>